<protein>
    <submittedName>
        <fullName evidence="1">Peptidase</fullName>
    </submittedName>
</protein>
<gene>
    <name evidence="1" type="ORF">EAH81_20980</name>
</gene>
<evidence type="ECO:0000313" key="2">
    <source>
        <dbReference type="Proteomes" id="UP000319700"/>
    </source>
</evidence>
<dbReference type="EMBL" id="RCZH01000016">
    <property type="protein sequence ID" value="TPG35489.1"/>
    <property type="molecule type" value="Genomic_DNA"/>
</dbReference>
<dbReference type="AlphaFoldDB" id="A0A502EEP8"/>
<name>A0A502EEP8_9FLAO</name>
<comment type="caution">
    <text evidence="1">The sequence shown here is derived from an EMBL/GenBank/DDBJ whole genome shotgun (WGS) entry which is preliminary data.</text>
</comment>
<sequence length="224" mass="25436">MKRMLFALSFVLFLSCNKNKDVLAANVSKAEKAKQITSGEKPRNEIRDIDYSTYYKEAQQYCKKNNLNQDQFFLIDLGVHSGLKRFFVYDLKKDKVLKSYMVSHGCGDNKWNATMSKENAPISNDFDSHCSSIGKFVILDRGVSQWGIKVNYVLQGKEKSNSNAQNRAIVLHSWEAISSNEIYPEGTPEGWGCPAVSNESMKEIDGILKQNKNVLMWIIKSDSN</sequence>
<dbReference type="PANTHER" id="PTHR38477">
    <property type="entry name" value="HYPOTHETICAL EXPORTED PROTEIN"/>
    <property type="match status" value="1"/>
</dbReference>
<evidence type="ECO:0000313" key="1">
    <source>
        <dbReference type="EMBL" id="TPG35489.1"/>
    </source>
</evidence>
<accession>A0A502EEP8</accession>
<keyword evidence="2" id="KW-1185">Reference proteome</keyword>
<dbReference type="PANTHER" id="PTHR38477:SF1">
    <property type="entry name" value="MUREIN L,D-TRANSPEPTIDASE CATALYTIC DOMAIN FAMILY PROTEIN"/>
    <property type="match status" value="1"/>
</dbReference>
<dbReference type="Proteomes" id="UP000319700">
    <property type="component" value="Unassembled WGS sequence"/>
</dbReference>
<dbReference type="Pfam" id="PF13645">
    <property type="entry name" value="YkuD_2"/>
    <property type="match status" value="1"/>
</dbReference>
<dbReference type="InterPro" id="IPR032676">
    <property type="entry name" value="YkuD_2"/>
</dbReference>
<proteinExistence type="predicted"/>
<reference evidence="1 2" key="1">
    <citation type="journal article" date="2019" name="Environ. Microbiol.">
        <title>Species interactions and distinct microbial communities in high Arctic permafrost affected cryosols are associated with the CH4 and CO2 gas fluxes.</title>
        <authorList>
            <person name="Altshuler I."/>
            <person name="Hamel J."/>
            <person name="Turney S."/>
            <person name="Magnuson E."/>
            <person name="Levesque R."/>
            <person name="Greer C."/>
            <person name="Whyte L.G."/>
        </authorList>
    </citation>
    <scope>NUCLEOTIDE SEQUENCE [LARGE SCALE GENOMIC DNA]</scope>
    <source>
        <strain evidence="1 2">42</strain>
    </source>
</reference>
<dbReference type="PROSITE" id="PS51257">
    <property type="entry name" value="PROKAR_LIPOPROTEIN"/>
    <property type="match status" value="1"/>
</dbReference>
<organism evidence="1 2">
    <name type="scientific">Flavobacterium pectinovorum</name>
    <dbReference type="NCBI Taxonomy" id="29533"/>
    <lineage>
        <taxon>Bacteria</taxon>
        <taxon>Pseudomonadati</taxon>
        <taxon>Bacteroidota</taxon>
        <taxon>Flavobacteriia</taxon>
        <taxon>Flavobacteriales</taxon>
        <taxon>Flavobacteriaceae</taxon>
        <taxon>Flavobacterium</taxon>
    </lineage>
</organism>
<dbReference type="RefSeq" id="WP_140510794.1">
    <property type="nucleotide sequence ID" value="NZ_RCZH01000016.1"/>
</dbReference>
<dbReference type="OrthoDB" id="1247236at2"/>